<accession>D6LIH5</accession>
<dbReference type="InterPro" id="IPR010767">
    <property type="entry name" value="Phage_CGC-2007_Cje0229"/>
</dbReference>
<evidence type="ECO:0000313" key="1">
    <source>
        <dbReference type="EMBL" id="EFG28201.2"/>
    </source>
</evidence>
<sequence length="149" mass="17421">MEKSKLNLRLLSDGKAILTDDYIYDINGYQIKVFKGFITDGASIPKVLQCIYNPYGKWIKGAVIHDYLYSKYNTTGINRKLADKIFKLIMLETGVNKSTANKFYKAVKLFGEMSWQDKIYNEGYKDQAIIDRTKEAKEYYMQWNKILKL</sequence>
<dbReference type="EMBL" id="GG770383">
    <property type="protein sequence ID" value="EFG28201.2"/>
    <property type="molecule type" value="Genomic_DNA"/>
</dbReference>
<name>D6LIH5_9FUSO</name>
<evidence type="ECO:0000313" key="2">
    <source>
        <dbReference type="Proteomes" id="UP000003964"/>
    </source>
</evidence>
<dbReference type="RefSeq" id="WP_008821459.1">
    <property type="nucleotide sequence ID" value="NZ_GG770383.1"/>
</dbReference>
<dbReference type="AlphaFoldDB" id="D6LIH5"/>
<protein>
    <recommendedName>
        <fullName evidence="3">DUF1353 domain-containing protein</fullName>
    </recommendedName>
</protein>
<gene>
    <name evidence="1" type="ORF">HMPREF0400_01540</name>
</gene>
<proteinExistence type="predicted"/>
<organism evidence="1 2">
    <name type="scientific">Fusobacterium periodonticum 1_1_41FAA</name>
    <dbReference type="NCBI Taxonomy" id="469621"/>
    <lineage>
        <taxon>Bacteria</taxon>
        <taxon>Fusobacteriati</taxon>
        <taxon>Fusobacteriota</taxon>
        <taxon>Fusobacteriia</taxon>
        <taxon>Fusobacteriales</taxon>
        <taxon>Fusobacteriaceae</taxon>
        <taxon>Fusobacterium</taxon>
    </lineage>
</organism>
<evidence type="ECO:0008006" key="3">
    <source>
        <dbReference type="Google" id="ProtNLM"/>
    </source>
</evidence>
<dbReference type="Proteomes" id="UP000003964">
    <property type="component" value="Unassembled WGS sequence"/>
</dbReference>
<dbReference type="Pfam" id="PF07087">
    <property type="entry name" value="DUF1353"/>
    <property type="match status" value="1"/>
</dbReference>
<reference evidence="1 2" key="1">
    <citation type="submission" date="2010-03" db="EMBL/GenBank/DDBJ databases">
        <title>The Genome Sequence of Fusobacterium sp. 1_1_41FAA.</title>
        <authorList>
            <consortium name="The Broad Institute Genome Sequencing Platform"/>
            <person name="Ward D."/>
            <person name="Earl A."/>
            <person name="Feldgarden M."/>
            <person name="Gevers D."/>
            <person name="Young S.K."/>
            <person name="Zeng Q."/>
            <person name="Koehrsen M."/>
            <person name="Alvarado L."/>
            <person name="Berlin A."/>
            <person name="Borenstein D."/>
            <person name="Chapman S."/>
            <person name="Chen Z."/>
            <person name="Engels R."/>
            <person name="Freedman E."/>
            <person name="Gellesch M."/>
            <person name="Goldberg J."/>
            <person name="Griggs A."/>
            <person name="Gujja S."/>
            <person name="Heilman E."/>
            <person name="Heiman D."/>
            <person name="Hepburn T."/>
            <person name="Howarth C."/>
            <person name="Jen D."/>
            <person name="Larson L."/>
            <person name="Mehta T."/>
            <person name="Park D."/>
            <person name="Pearson M."/>
            <person name="Richards J."/>
            <person name="Roberts A."/>
            <person name="Saif S."/>
            <person name="Shea T."/>
            <person name="Shenoy N."/>
            <person name="Sisk P."/>
            <person name="Stolte C."/>
            <person name="Sykes S."/>
            <person name="Walk T."/>
            <person name="White J."/>
            <person name="Yandava C."/>
            <person name="Strauss J.C."/>
            <person name="Ambrose C.E."/>
            <person name="Allen-Vercoe E."/>
            <person name="Haas B."/>
            <person name="Henn M.R."/>
            <person name="Nusbaum C."/>
            <person name="Birren B."/>
        </authorList>
    </citation>
    <scope>NUCLEOTIDE SEQUENCE [LARGE SCALE GENOMIC DNA]</scope>
    <source>
        <strain evidence="1 2">1_1_41FAA</strain>
    </source>
</reference>